<organism evidence="1 2">
    <name type="scientific">Racocetra fulgida</name>
    <dbReference type="NCBI Taxonomy" id="60492"/>
    <lineage>
        <taxon>Eukaryota</taxon>
        <taxon>Fungi</taxon>
        <taxon>Fungi incertae sedis</taxon>
        <taxon>Mucoromycota</taxon>
        <taxon>Glomeromycotina</taxon>
        <taxon>Glomeromycetes</taxon>
        <taxon>Diversisporales</taxon>
        <taxon>Gigasporaceae</taxon>
        <taxon>Racocetra</taxon>
    </lineage>
</organism>
<dbReference type="EMBL" id="CAJVPZ010005019">
    <property type="protein sequence ID" value="CAG8555023.1"/>
    <property type="molecule type" value="Genomic_DNA"/>
</dbReference>
<proteinExistence type="predicted"/>
<reference evidence="1" key="1">
    <citation type="submission" date="2021-06" db="EMBL/GenBank/DDBJ databases">
        <authorList>
            <person name="Kallberg Y."/>
            <person name="Tangrot J."/>
            <person name="Rosling A."/>
        </authorList>
    </citation>
    <scope>NUCLEOTIDE SEQUENCE</scope>
    <source>
        <strain evidence="1">IN212</strain>
    </source>
</reference>
<accession>A0A9N9FSS9</accession>
<dbReference type="AlphaFoldDB" id="A0A9N9FSS9"/>
<name>A0A9N9FSS9_9GLOM</name>
<evidence type="ECO:0000313" key="2">
    <source>
        <dbReference type="Proteomes" id="UP000789396"/>
    </source>
</evidence>
<evidence type="ECO:0000313" key="1">
    <source>
        <dbReference type="EMBL" id="CAG8555023.1"/>
    </source>
</evidence>
<keyword evidence="2" id="KW-1185">Reference proteome</keyword>
<comment type="caution">
    <text evidence="1">The sequence shown here is derived from an EMBL/GenBank/DDBJ whole genome shotgun (WGS) entry which is preliminary data.</text>
</comment>
<dbReference type="Proteomes" id="UP000789396">
    <property type="component" value="Unassembled WGS sequence"/>
</dbReference>
<gene>
    <name evidence="1" type="ORF">RFULGI_LOCUS4811</name>
</gene>
<protein>
    <submittedName>
        <fullName evidence="1">11892_t:CDS:1</fullName>
    </submittedName>
</protein>
<sequence>MALKEDNKVDCEIAYIDEIFDLPQQCYTKVFELAKVLVNKAVELELDDKLIA</sequence>
<feature type="non-terminal residue" evidence="1">
    <location>
        <position position="1"/>
    </location>
</feature>